<evidence type="ECO:0000313" key="1">
    <source>
        <dbReference type="EMBL" id="AYV83656.1"/>
    </source>
</evidence>
<sequence length="166" mass="19045">MPDELLLKLMSQEVLMEQMKVIFEVMSIKLDHKFMALGLYKPIANGMIKYYNFVFGSLVSGNDESLRAKFDELGALGEHKESCLISIMFNLGMAFLYQIMENHHRLNKKSCDEYIADIDELYLSNLEHYKLGVTEALKHIKTAGKCPGMNLKDCKPDMLLFPNNIE</sequence>
<gene>
    <name evidence="1" type="ORF">Hyperionvirus9_73</name>
</gene>
<reference evidence="1" key="1">
    <citation type="submission" date="2018-10" db="EMBL/GenBank/DDBJ databases">
        <title>Hidden diversity of soil giant viruses.</title>
        <authorList>
            <person name="Schulz F."/>
            <person name="Alteio L."/>
            <person name="Goudeau D."/>
            <person name="Ryan E.M."/>
            <person name="Malmstrom R.R."/>
            <person name="Blanchard J."/>
            <person name="Woyke T."/>
        </authorList>
    </citation>
    <scope>NUCLEOTIDE SEQUENCE</scope>
    <source>
        <strain evidence="1">HYV1</strain>
    </source>
</reference>
<dbReference type="EMBL" id="MK072391">
    <property type="protein sequence ID" value="AYV83656.1"/>
    <property type="molecule type" value="Genomic_DNA"/>
</dbReference>
<accession>A0A3G5A8Q5</accession>
<name>A0A3G5A8Q5_9VIRU</name>
<proteinExistence type="predicted"/>
<organism evidence="1">
    <name type="scientific">Hyperionvirus sp</name>
    <dbReference type="NCBI Taxonomy" id="2487770"/>
    <lineage>
        <taxon>Viruses</taxon>
        <taxon>Varidnaviria</taxon>
        <taxon>Bamfordvirae</taxon>
        <taxon>Nucleocytoviricota</taxon>
        <taxon>Megaviricetes</taxon>
        <taxon>Imitervirales</taxon>
        <taxon>Mimiviridae</taxon>
        <taxon>Klosneuvirinae</taxon>
    </lineage>
</organism>
<protein>
    <submittedName>
        <fullName evidence="1">Uncharacterized protein</fullName>
    </submittedName>
</protein>